<dbReference type="NCBIfam" id="TIGR00254">
    <property type="entry name" value="GGDEF"/>
    <property type="match status" value="1"/>
</dbReference>
<feature type="transmembrane region" description="Helical" evidence="1">
    <location>
        <begin position="267"/>
        <end position="285"/>
    </location>
</feature>
<dbReference type="PROSITE" id="PS50887">
    <property type="entry name" value="GGDEF"/>
    <property type="match status" value="1"/>
</dbReference>
<keyword evidence="1" id="KW-1133">Transmembrane helix</keyword>
<dbReference type="InterPro" id="IPR043128">
    <property type="entry name" value="Rev_trsase/Diguanyl_cyclase"/>
</dbReference>
<feature type="transmembrane region" description="Helical" evidence="1">
    <location>
        <begin position="87"/>
        <end position="106"/>
    </location>
</feature>
<feature type="transmembrane region" description="Helical" evidence="1">
    <location>
        <begin position="57"/>
        <end position="75"/>
    </location>
</feature>
<feature type="transmembrane region" description="Helical" evidence="1">
    <location>
        <begin position="207"/>
        <end position="225"/>
    </location>
</feature>
<dbReference type="SUPFAM" id="SSF55073">
    <property type="entry name" value="Nucleotide cyclase"/>
    <property type="match status" value="1"/>
</dbReference>
<evidence type="ECO:0000259" key="2">
    <source>
        <dbReference type="PROSITE" id="PS50887"/>
    </source>
</evidence>
<feature type="transmembrane region" description="Helical" evidence="1">
    <location>
        <begin position="25"/>
        <end position="45"/>
    </location>
</feature>
<name>A0ABX8G8I3_EXIAC</name>
<dbReference type="Pfam" id="PF00990">
    <property type="entry name" value="GGDEF"/>
    <property type="match status" value="1"/>
</dbReference>
<gene>
    <name evidence="3" type="ORF">KKI46_13320</name>
</gene>
<keyword evidence="1" id="KW-0812">Transmembrane</keyword>
<feature type="transmembrane region" description="Helical" evidence="1">
    <location>
        <begin position="149"/>
        <end position="172"/>
    </location>
</feature>
<dbReference type="CDD" id="cd01949">
    <property type="entry name" value="GGDEF"/>
    <property type="match status" value="1"/>
</dbReference>
<evidence type="ECO:0000313" key="3">
    <source>
        <dbReference type="EMBL" id="QWB29559.1"/>
    </source>
</evidence>
<keyword evidence="1" id="KW-0472">Membrane</keyword>
<dbReference type="InterPro" id="IPR000160">
    <property type="entry name" value="GGDEF_dom"/>
</dbReference>
<dbReference type="GeneID" id="88812671"/>
<proteinExistence type="predicted"/>
<protein>
    <submittedName>
        <fullName evidence="3">Sensor domain-containing diguanylate cyclase</fullName>
    </submittedName>
</protein>
<dbReference type="InterPro" id="IPR029787">
    <property type="entry name" value="Nucleotide_cyclase"/>
</dbReference>
<dbReference type="RefSeq" id="WP_214813168.1">
    <property type="nucleotide sequence ID" value="NZ_CP075897.1"/>
</dbReference>
<organism evidence="3 4">
    <name type="scientific">Exiguobacterium acetylicum</name>
    <name type="common">Brevibacterium acetylicum</name>
    <dbReference type="NCBI Taxonomy" id="41170"/>
    <lineage>
        <taxon>Bacteria</taxon>
        <taxon>Bacillati</taxon>
        <taxon>Bacillota</taxon>
        <taxon>Bacilli</taxon>
        <taxon>Bacillales</taxon>
        <taxon>Bacillales Family XII. Incertae Sedis</taxon>
        <taxon>Exiguobacterium</taxon>
    </lineage>
</organism>
<dbReference type="InterPro" id="IPR052163">
    <property type="entry name" value="DGC-Regulatory_Protein"/>
</dbReference>
<feature type="transmembrane region" description="Helical" evidence="1">
    <location>
        <begin position="184"/>
        <end position="201"/>
    </location>
</feature>
<dbReference type="Proteomes" id="UP000679498">
    <property type="component" value="Chromosome"/>
</dbReference>
<dbReference type="SMART" id="SM00267">
    <property type="entry name" value="GGDEF"/>
    <property type="match status" value="1"/>
</dbReference>
<accession>A0ABX8G8I3</accession>
<dbReference type="PANTHER" id="PTHR46663:SF2">
    <property type="entry name" value="GGDEF DOMAIN-CONTAINING PROTEIN"/>
    <property type="match status" value="1"/>
</dbReference>
<feature type="transmembrane region" description="Helical" evidence="1">
    <location>
        <begin position="245"/>
        <end position="261"/>
    </location>
</feature>
<dbReference type="EMBL" id="CP075897">
    <property type="protein sequence ID" value="QWB29559.1"/>
    <property type="molecule type" value="Genomic_DNA"/>
</dbReference>
<dbReference type="InterPro" id="IPR035965">
    <property type="entry name" value="PAS-like_dom_sf"/>
</dbReference>
<keyword evidence="4" id="KW-1185">Reference proteome</keyword>
<evidence type="ECO:0000313" key="4">
    <source>
        <dbReference type="Proteomes" id="UP000679498"/>
    </source>
</evidence>
<reference evidence="3 4" key="1">
    <citation type="submission" date="2021-05" db="EMBL/GenBank/DDBJ databases">
        <title>Biocontrol using Exiguobacterium acetylicum SI17 against litchi downy blight caused by Peronophythora litchii.</title>
        <authorList>
            <person name="Zheng L."/>
        </authorList>
    </citation>
    <scope>NUCLEOTIDE SEQUENCE [LARGE SCALE GENOMIC DNA]</scope>
    <source>
        <strain evidence="3 4">SI17</strain>
    </source>
</reference>
<dbReference type="SUPFAM" id="SSF55785">
    <property type="entry name" value="PYP-like sensor domain (PAS domain)"/>
    <property type="match status" value="1"/>
</dbReference>
<sequence>MRPTLTLLYLLITYGLMLLVSGSPFVPLVAVLTTLLAVTFVAIQARRWFFPKHPERSVGIAILLFASGLWINFILTFFPHPPEVDSAANLTLTAFLALTAIAFARLIDWTSLRHARLLYIDGVLLFGMVFVFGYTVILRHLPTFARSDIEFVAMLGYAISFIAQLFFFLILYATGLRGPTHRRLIRAMMLFIVANLGYYTFFLRNELVYAACFFPFYAVNLYELAVYFKDVPPKQPARDRLGRPYLPYISLLVLLAGVTFLPLAQDVYFPTLIILFSLFTFRQFFSERLNRRLLNELETFEVDLTHRIDRHTAQLELRKEEYRRLFLAHPQPIIRFDGNGYEKAMNPAAERYFPHGYVPDALADQLIAAFLKLETGEKQLLMRPVDGRTFEVTLIPIPDEADLYVILSDLTEALSQEKWLQELGYHDALTALPNRRYFEDHLGAQLATLTEGSLLFIDLDGFKQINDRYGHDAGDYVLQETARRLQLDLTQNDVAARLGGDEFIVFLARSRTETITYAENVLLRLNDPFFFDATAMQVTPSIGIARYPEDGRTTSLLLIRADEAMYTVKQEEKNAYRFK</sequence>
<feature type="transmembrane region" description="Helical" evidence="1">
    <location>
        <begin position="118"/>
        <end position="137"/>
    </location>
</feature>
<evidence type="ECO:0000256" key="1">
    <source>
        <dbReference type="SAM" id="Phobius"/>
    </source>
</evidence>
<dbReference type="PANTHER" id="PTHR46663">
    <property type="entry name" value="DIGUANYLATE CYCLASE DGCT-RELATED"/>
    <property type="match status" value="1"/>
</dbReference>
<dbReference type="Gene3D" id="3.30.70.270">
    <property type="match status" value="1"/>
</dbReference>
<feature type="domain" description="GGDEF" evidence="2">
    <location>
        <begin position="450"/>
        <end position="579"/>
    </location>
</feature>